<evidence type="ECO:0000256" key="2">
    <source>
        <dbReference type="ARBA" id="ARBA00022737"/>
    </source>
</evidence>
<evidence type="ECO:0000256" key="3">
    <source>
        <dbReference type="SAM" id="SignalP"/>
    </source>
</evidence>
<sequence>MAKKFSLTFALILVCLFSCTSDDPKDSDPNGLDRIEVTSFKILNNDKAGITSETEVLAEGDNPITITDHGVFLQKNNQFYDKVALGALNERRFQTTVSSGLVKGESYSIYPYIFAKNTYFYGDTLDFVSNVEIDFEITEVAPLKGFINDTIVIKGRNFCISTETNKNILQLGDAEQRLVFESDSLLKFVVLPNISMPEFKPELTTCGVSKALEQSYSILPPVFDSIAPYEAYVGQTAQIHGENFHSNISKLWIEEKEIALQEAYDIDKLTFQIPEGLSAGLLDVKIQVLDKIIEKTGYYQSTTPVIEELDKRMTGFLDTLTIKGKYFLQPNKELDILVGGRSQTILSATDNEIEVVIDQYFEEENPELVLKTASFELTEEITMLPPEIISIEKDVYHILEEEIKVKTKYFIPTRENMEVGGGTLNRSWSVPEVDEEGNIIIYSTRWLKSSYNWEAQFGFAEIGEIEISLTTAYGNASQNYKVYPPQIDEINETQFFYGDEIRLEGTDFAYNGVSEVLVDGQALDTYSMNDSWASFYPPFSIAPGSHTVKVITGGQESNEIDFEIIAATATALINNSGTRKDIYTITGTNLERSSSYAIAANGTGCKVISNSETQLQFTLPYNVLLEPSLAITFTYGNQITNVGNITGIEPFENYENLQIPNDAFYWLHSGYNTDFEYSGKLYNLNLTGLYEYDIVSNSWSAYDTNVPGFSNTRLSTYKPSVNGDEVYVPSGNGFQVYDMVNKSWEYVALSLEVDEYLQNGVVLDDVAYVVTRGVTNADPYEFYIYDLNTHTRTLGYLPAPIRSYRSKMYQLGGKIIYDIFNENIFMYNPLTSTWEDLGHPMGTYKFNYDVNIYEYNNKLYYSGGQGNSLIRYEMYAYDFVTKTWTEKTPMPVKLLHHVMIGQGDYLYFGLGESDYYLRHSHMYRYKISEDPH</sequence>
<keyword evidence="2" id="KW-0677">Repeat</keyword>
<dbReference type="Pfam" id="PF01833">
    <property type="entry name" value="TIG"/>
    <property type="match status" value="1"/>
</dbReference>
<keyword evidence="3" id="KW-0732">Signal</keyword>
<dbReference type="SUPFAM" id="SSF117281">
    <property type="entry name" value="Kelch motif"/>
    <property type="match status" value="2"/>
</dbReference>
<keyword evidence="1" id="KW-0880">Kelch repeat</keyword>
<dbReference type="InterPro" id="IPR014756">
    <property type="entry name" value="Ig_E-set"/>
</dbReference>
<proteinExistence type="predicted"/>
<dbReference type="EMBL" id="WXYO01000002">
    <property type="protein sequence ID" value="NAS11434.1"/>
    <property type="molecule type" value="Genomic_DNA"/>
</dbReference>
<gene>
    <name evidence="5" type="ORF">GTQ38_05445</name>
</gene>
<comment type="caution">
    <text evidence="5">The sequence shown here is derived from an EMBL/GenBank/DDBJ whole genome shotgun (WGS) entry which is preliminary data.</text>
</comment>
<feature type="signal peptide" evidence="3">
    <location>
        <begin position="1"/>
        <end position="20"/>
    </location>
</feature>
<accession>A0A6L9E9U3</accession>
<evidence type="ECO:0000313" key="5">
    <source>
        <dbReference type="EMBL" id="NAS11434.1"/>
    </source>
</evidence>
<feature type="chain" id="PRO_5026924369" description="IPT/TIG domain-containing protein" evidence="3">
    <location>
        <begin position="21"/>
        <end position="932"/>
    </location>
</feature>
<name>A0A6L9E9U3_9FLAO</name>
<dbReference type="InterPro" id="IPR015915">
    <property type="entry name" value="Kelch-typ_b-propeller"/>
</dbReference>
<evidence type="ECO:0000259" key="4">
    <source>
        <dbReference type="Pfam" id="PF01833"/>
    </source>
</evidence>
<reference evidence="5 6" key="1">
    <citation type="submission" date="2020-01" db="EMBL/GenBank/DDBJ databases">
        <title>Bacteria diversity of Porities sp.</title>
        <authorList>
            <person name="Wang G."/>
        </authorList>
    </citation>
    <scope>NUCLEOTIDE SEQUENCE [LARGE SCALE GENOMIC DNA]</scope>
    <source>
        <strain evidence="5 6">R33</strain>
    </source>
</reference>
<dbReference type="RefSeq" id="WP_161434463.1">
    <property type="nucleotide sequence ID" value="NZ_WXYO01000002.1"/>
</dbReference>
<organism evidence="5 6">
    <name type="scientific">Poritiphilus flavus</name>
    <dbReference type="NCBI Taxonomy" id="2697053"/>
    <lineage>
        <taxon>Bacteria</taxon>
        <taxon>Pseudomonadati</taxon>
        <taxon>Bacteroidota</taxon>
        <taxon>Flavobacteriia</taxon>
        <taxon>Flavobacteriales</taxon>
        <taxon>Flavobacteriaceae</taxon>
        <taxon>Poritiphilus</taxon>
    </lineage>
</organism>
<dbReference type="Gene3D" id="2.120.10.80">
    <property type="entry name" value="Kelch-type beta propeller"/>
    <property type="match status" value="1"/>
</dbReference>
<keyword evidence="6" id="KW-1185">Reference proteome</keyword>
<dbReference type="InterPro" id="IPR002909">
    <property type="entry name" value="IPT_dom"/>
</dbReference>
<evidence type="ECO:0000256" key="1">
    <source>
        <dbReference type="ARBA" id="ARBA00022441"/>
    </source>
</evidence>
<evidence type="ECO:0000313" key="6">
    <source>
        <dbReference type="Proteomes" id="UP000475249"/>
    </source>
</evidence>
<dbReference type="PANTHER" id="PTHR45632:SF3">
    <property type="entry name" value="KELCH-LIKE PROTEIN 32"/>
    <property type="match status" value="1"/>
</dbReference>
<dbReference type="InterPro" id="IPR013783">
    <property type="entry name" value="Ig-like_fold"/>
</dbReference>
<protein>
    <recommendedName>
        <fullName evidence="4">IPT/TIG domain-containing protein</fullName>
    </recommendedName>
</protein>
<dbReference type="PANTHER" id="PTHR45632">
    <property type="entry name" value="LD33804P"/>
    <property type="match status" value="1"/>
</dbReference>
<dbReference type="SUPFAM" id="SSF81296">
    <property type="entry name" value="E set domains"/>
    <property type="match status" value="1"/>
</dbReference>
<dbReference type="Proteomes" id="UP000475249">
    <property type="component" value="Unassembled WGS sequence"/>
</dbReference>
<dbReference type="AlphaFoldDB" id="A0A6L9E9U3"/>
<feature type="domain" description="IPT/TIG" evidence="4">
    <location>
        <begin position="580"/>
        <end position="638"/>
    </location>
</feature>
<dbReference type="Gene3D" id="2.60.40.10">
    <property type="entry name" value="Immunoglobulins"/>
    <property type="match status" value="2"/>
</dbReference>